<proteinExistence type="predicted"/>
<dbReference type="EMBL" id="CAUOFW020006169">
    <property type="protein sequence ID" value="CAK9173476.1"/>
    <property type="molecule type" value="Genomic_DNA"/>
</dbReference>
<protein>
    <submittedName>
        <fullName evidence="1">Uncharacterized protein</fullName>
    </submittedName>
</protein>
<gene>
    <name evidence="1" type="ORF">ILEXP_LOCUS43215</name>
</gene>
<organism evidence="1 2">
    <name type="scientific">Ilex paraguariensis</name>
    <name type="common">yerba mate</name>
    <dbReference type="NCBI Taxonomy" id="185542"/>
    <lineage>
        <taxon>Eukaryota</taxon>
        <taxon>Viridiplantae</taxon>
        <taxon>Streptophyta</taxon>
        <taxon>Embryophyta</taxon>
        <taxon>Tracheophyta</taxon>
        <taxon>Spermatophyta</taxon>
        <taxon>Magnoliopsida</taxon>
        <taxon>eudicotyledons</taxon>
        <taxon>Gunneridae</taxon>
        <taxon>Pentapetalae</taxon>
        <taxon>asterids</taxon>
        <taxon>campanulids</taxon>
        <taxon>Aquifoliales</taxon>
        <taxon>Aquifoliaceae</taxon>
        <taxon>Ilex</taxon>
    </lineage>
</organism>
<dbReference type="Proteomes" id="UP001642360">
    <property type="component" value="Unassembled WGS sequence"/>
</dbReference>
<reference evidence="1 2" key="1">
    <citation type="submission" date="2024-02" db="EMBL/GenBank/DDBJ databases">
        <authorList>
            <person name="Vignale AGUSTIN F."/>
            <person name="Sosa J E."/>
            <person name="Modenutti C."/>
        </authorList>
    </citation>
    <scope>NUCLEOTIDE SEQUENCE [LARGE SCALE GENOMIC DNA]</scope>
</reference>
<evidence type="ECO:0000313" key="2">
    <source>
        <dbReference type="Proteomes" id="UP001642360"/>
    </source>
</evidence>
<name>A0ABC8TVG4_9AQUA</name>
<comment type="caution">
    <text evidence="1">The sequence shown here is derived from an EMBL/GenBank/DDBJ whole genome shotgun (WGS) entry which is preliminary data.</text>
</comment>
<keyword evidence="2" id="KW-1185">Reference proteome</keyword>
<sequence>MVFGIACIPCFKNRAKHVSIYSKMRFNHSNRYGVNFKLPKSDQASRRLVGCHRPFNGLGKEYDSFIVMMENRQPSPTFVELRSRLFNHEQHLKCSSRSMQTTPSMGDTTLVTTYTAHWHQNSPRSWT</sequence>
<dbReference type="AlphaFoldDB" id="A0ABC8TVG4"/>
<evidence type="ECO:0000313" key="1">
    <source>
        <dbReference type="EMBL" id="CAK9173476.1"/>
    </source>
</evidence>
<accession>A0ABC8TVG4</accession>